<dbReference type="OrthoDB" id="5229512at2759"/>
<gene>
    <name evidence="1" type="ORF">B0J11DRAFT_455011</name>
</gene>
<dbReference type="InterPro" id="IPR038883">
    <property type="entry name" value="AN11006-like"/>
</dbReference>
<dbReference type="AlphaFoldDB" id="A0A9P9IXR0"/>
<dbReference type="Proteomes" id="UP000700596">
    <property type="component" value="Unassembled WGS sequence"/>
</dbReference>
<proteinExistence type="predicted"/>
<dbReference type="PANTHER" id="PTHR42085:SF8">
    <property type="entry name" value="F-BOX DOMAIN-CONTAINING PROTEIN"/>
    <property type="match status" value="1"/>
</dbReference>
<name>A0A9P9IXR0_9PLEO</name>
<reference evidence="1" key="1">
    <citation type="journal article" date="2021" name="Nat. Commun.">
        <title>Genetic determinants of endophytism in the Arabidopsis root mycobiome.</title>
        <authorList>
            <person name="Mesny F."/>
            <person name="Miyauchi S."/>
            <person name="Thiergart T."/>
            <person name="Pickel B."/>
            <person name="Atanasova L."/>
            <person name="Karlsson M."/>
            <person name="Huettel B."/>
            <person name="Barry K.W."/>
            <person name="Haridas S."/>
            <person name="Chen C."/>
            <person name="Bauer D."/>
            <person name="Andreopoulos W."/>
            <person name="Pangilinan J."/>
            <person name="LaButti K."/>
            <person name="Riley R."/>
            <person name="Lipzen A."/>
            <person name="Clum A."/>
            <person name="Drula E."/>
            <person name="Henrissat B."/>
            <person name="Kohler A."/>
            <person name="Grigoriev I.V."/>
            <person name="Martin F.M."/>
            <person name="Hacquard S."/>
        </authorList>
    </citation>
    <scope>NUCLEOTIDE SEQUENCE</scope>
    <source>
        <strain evidence="1">MPI-CAGE-CH-0243</strain>
    </source>
</reference>
<sequence>MLPAAFPFLRLPLELRNIVYHNLLCDFAPQLESDHQITPEETQGYSYLKHNVSSEILLVNKQIHREAYNVLVKANQFVRVECQTQIPLLQMTRSNNISVVMSGHALVNQFHGYVLSISLHMKGASNTYNSPPSSYIAILSRDLDSFSVMLADGDVHLNSFSQNVALTITVASGALLNHKCPFKDLFTKYFTKRTQRLLLEPLSSRLWDWKTVAIRGAVDPSLAREIRTAITASRWSNHQQVLNRIAAEKDSGSKAFLQKDMQKAAEIWFETTLFIEKVHRGNAWSTLVAHGGEPFLKQIAELYFNLHSNVCHVRLSEPLISTLPHSITALLVQDSFQGMMASTKMDHWNPGFKFSPTRMLWAKFNFRRALSIRLLDDGKNAANAVRLIEQALLLAPGDRGIVRERVRVRTWAEGL</sequence>
<dbReference type="PANTHER" id="PTHR42085">
    <property type="entry name" value="F-BOX DOMAIN-CONTAINING PROTEIN"/>
    <property type="match status" value="1"/>
</dbReference>
<evidence type="ECO:0000313" key="2">
    <source>
        <dbReference type="Proteomes" id="UP000700596"/>
    </source>
</evidence>
<accession>A0A9P9IXR0</accession>
<organism evidence="1 2">
    <name type="scientific">Dendryphion nanum</name>
    <dbReference type="NCBI Taxonomy" id="256645"/>
    <lineage>
        <taxon>Eukaryota</taxon>
        <taxon>Fungi</taxon>
        <taxon>Dikarya</taxon>
        <taxon>Ascomycota</taxon>
        <taxon>Pezizomycotina</taxon>
        <taxon>Dothideomycetes</taxon>
        <taxon>Pleosporomycetidae</taxon>
        <taxon>Pleosporales</taxon>
        <taxon>Torulaceae</taxon>
        <taxon>Dendryphion</taxon>
    </lineage>
</organism>
<protein>
    <submittedName>
        <fullName evidence="1">Uncharacterized protein</fullName>
    </submittedName>
</protein>
<keyword evidence="2" id="KW-1185">Reference proteome</keyword>
<evidence type="ECO:0000313" key="1">
    <source>
        <dbReference type="EMBL" id="KAH7136096.1"/>
    </source>
</evidence>
<dbReference type="EMBL" id="JAGMWT010000002">
    <property type="protein sequence ID" value="KAH7136096.1"/>
    <property type="molecule type" value="Genomic_DNA"/>
</dbReference>
<comment type="caution">
    <text evidence="1">The sequence shown here is derived from an EMBL/GenBank/DDBJ whole genome shotgun (WGS) entry which is preliminary data.</text>
</comment>